<organism evidence="2">
    <name type="scientific">freshwater metagenome</name>
    <dbReference type="NCBI Taxonomy" id="449393"/>
    <lineage>
        <taxon>unclassified sequences</taxon>
        <taxon>metagenomes</taxon>
        <taxon>ecological metagenomes</taxon>
    </lineage>
</organism>
<dbReference type="GO" id="GO:0005886">
    <property type="term" value="C:plasma membrane"/>
    <property type="evidence" value="ECO:0007669"/>
    <property type="project" value="TreeGrafter"/>
</dbReference>
<dbReference type="PANTHER" id="PTHR30627">
    <property type="entry name" value="PEPTIDOGLYCAN D,D-TRANSPEPTIDASE"/>
    <property type="match status" value="1"/>
</dbReference>
<dbReference type="GO" id="GO:0071972">
    <property type="term" value="F:peptidoglycan L,D-transpeptidase activity"/>
    <property type="evidence" value="ECO:0007669"/>
    <property type="project" value="TreeGrafter"/>
</dbReference>
<dbReference type="Gene3D" id="3.40.710.10">
    <property type="entry name" value="DD-peptidase/beta-lactamase superfamily"/>
    <property type="match status" value="1"/>
</dbReference>
<protein>
    <submittedName>
        <fullName evidence="2">Unannotated protein</fullName>
    </submittedName>
</protein>
<feature type="domain" description="Penicillin-binding protein transpeptidase" evidence="1">
    <location>
        <begin position="2"/>
        <end position="118"/>
    </location>
</feature>
<dbReference type="EMBL" id="CAESAO010000081">
    <property type="protein sequence ID" value="CAB4344668.1"/>
    <property type="molecule type" value="Genomic_DNA"/>
</dbReference>
<dbReference type="PANTHER" id="PTHR30627:SF24">
    <property type="entry name" value="PENICILLIN-BINDING PROTEIN 4B"/>
    <property type="match status" value="1"/>
</dbReference>
<name>A0A6J5ZT57_9ZZZZ</name>
<dbReference type="GO" id="GO:0008658">
    <property type="term" value="F:penicillin binding"/>
    <property type="evidence" value="ECO:0007669"/>
    <property type="project" value="InterPro"/>
</dbReference>
<evidence type="ECO:0000259" key="1">
    <source>
        <dbReference type="Pfam" id="PF00905"/>
    </source>
</evidence>
<gene>
    <name evidence="2" type="ORF">UFOPK3522_00983</name>
</gene>
<evidence type="ECO:0000313" key="2">
    <source>
        <dbReference type="EMBL" id="CAB4344668.1"/>
    </source>
</evidence>
<sequence>MRPQIGTRTIDPEGRTAYENTPQQFSRVMSASSAEKLTAMMTKVVQEGTGTAAALTGIDVAGKTGTAERDVINNITQPWFIAFAPASNPQIAIAVTIEETVGGFGGTDAAPIAKAVMESLLR</sequence>
<reference evidence="2" key="1">
    <citation type="submission" date="2020-05" db="EMBL/GenBank/DDBJ databases">
        <authorList>
            <person name="Chiriac C."/>
            <person name="Salcher M."/>
            <person name="Ghai R."/>
            <person name="Kavagutti S V."/>
        </authorList>
    </citation>
    <scope>NUCLEOTIDE SEQUENCE</scope>
</reference>
<proteinExistence type="predicted"/>
<dbReference type="InterPro" id="IPR012338">
    <property type="entry name" value="Beta-lactam/transpept-like"/>
</dbReference>
<dbReference type="InterPro" id="IPR001460">
    <property type="entry name" value="PCN-bd_Tpept"/>
</dbReference>
<dbReference type="SUPFAM" id="SSF56601">
    <property type="entry name" value="beta-lactamase/transpeptidase-like"/>
    <property type="match status" value="1"/>
</dbReference>
<dbReference type="InterPro" id="IPR050515">
    <property type="entry name" value="Beta-lactam/transpept"/>
</dbReference>
<accession>A0A6J5ZT57</accession>
<dbReference type="GO" id="GO:0071555">
    <property type="term" value="P:cell wall organization"/>
    <property type="evidence" value="ECO:0007669"/>
    <property type="project" value="TreeGrafter"/>
</dbReference>
<dbReference type="AlphaFoldDB" id="A0A6J5ZT57"/>
<dbReference type="Pfam" id="PF00905">
    <property type="entry name" value="Transpeptidase"/>
    <property type="match status" value="1"/>
</dbReference>